<feature type="transmembrane region" description="Helical" evidence="1">
    <location>
        <begin position="49"/>
        <end position="70"/>
    </location>
</feature>
<reference evidence="3" key="1">
    <citation type="submission" date="2017-03" db="EMBL/GenBank/DDBJ databases">
        <authorList>
            <person name="Rodrigo-Torres L."/>
            <person name="Arahal R.D."/>
            <person name="Lucena T."/>
        </authorList>
    </citation>
    <scope>NUCLEOTIDE SEQUENCE [LARGE SCALE GENOMIC DNA]</scope>
    <source>
        <strain evidence="3">CECT 8411</strain>
    </source>
</reference>
<proteinExistence type="predicted"/>
<sequence length="80" mass="9005">MWVDHVAGVEPKRPPFWKQLVLSVLGVYPTLVLLRLITEPVVGELPPLLGIFVIVTLLSALLINPIMPMLSRLLQPWLSR</sequence>
<protein>
    <submittedName>
        <fullName evidence="2">Uncharacterized protein</fullName>
    </submittedName>
</protein>
<keyword evidence="1" id="KW-1133">Transmembrane helix</keyword>
<feature type="transmembrane region" description="Helical" evidence="1">
    <location>
        <begin position="20"/>
        <end position="37"/>
    </location>
</feature>
<dbReference type="AlphaFoldDB" id="A0A1X6YXD5"/>
<dbReference type="Proteomes" id="UP000193778">
    <property type="component" value="Unassembled WGS sequence"/>
</dbReference>
<keyword evidence="3" id="KW-1185">Reference proteome</keyword>
<dbReference type="EMBL" id="FWFP01000003">
    <property type="protein sequence ID" value="SLN33883.1"/>
    <property type="molecule type" value="Genomic_DNA"/>
</dbReference>
<evidence type="ECO:0000313" key="3">
    <source>
        <dbReference type="Proteomes" id="UP000193778"/>
    </source>
</evidence>
<evidence type="ECO:0000313" key="2">
    <source>
        <dbReference type="EMBL" id="SLN33883.1"/>
    </source>
</evidence>
<gene>
    <name evidence="2" type="ORF">RUM8411_01470</name>
</gene>
<keyword evidence="1" id="KW-0472">Membrane</keyword>
<evidence type="ECO:0000256" key="1">
    <source>
        <dbReference type="SAM" id="Phobius"/>
    </source>
</evidence>
<accession>A0A1X6YXD5</accession>
<keyword evidence="1" id="KW-0812">Transmembrane</keyword>
<organism evidence="2 3">
    <name type="scientific">Ruegeria meonggei</name>
    <dbReference type="NCBI Taxonomy" id="1446476"/>
    <lineage>
        <taxon>Bacteria</taxon>
        <taxon>Pseudomonadati</taxon>
        <taxon>Pseudomonadota</taxon>
        <taxon>Alphaproteobacteria</taxon>
        <taxon>Rhodobacterales</taxon>
        <taxon>Roseobacteraceae</taxon>
        <taxon>Ruegeria</taxon>
    </lineage>
</organism>
<name>A0A1X6YXD5_9RHOB</name>